<protein>
    <submittedName>
        <fullName evidence="1">Uncharacterized protein</fullName>
    </submittedName>
</protein>
<organism evidence="1 2">
    <name type="scientific">Pisolithus microcarpus 441</name>
    <dbReference type="NCBI Taxonomy" id="765257"/>
    <lineage>
        <taxon>Eukaryota</taxon>
        <taxon>Fungi</taxon>
        <taxon>Dikarya</taxon>
        <taxon>Basidiomycota</taxon>
        <taxon>Agaricomycotina</taxon>
        <taxon>Agaricomycetes</taxon>
        <taxon>Agaricomycetidae</taxon>
        <taxon>Boletales</taxon>
        <taxon>Sclerodermatineae</taxon>
        <taxon>Pisolithaceae</taxon>
        <taxon>Pisolithus</taxon>
    </lineage>
</organism>
<proteinExistence type="predicted"/>
<dbReference type="HOGENOM" id="CLU_2441733_0_0_1"/>
<dbReference type="Proteomes" id="UP000054018">
    <property type="component" value="Unassembled WGS sequence"/>
</dbReference>
<accession>A0A0C9YRR7</accession>
<gene>
    <name evidence="1" type="ORF">PISMIDRAFT_690796</name>
</gene>
<reference evidence="1 2" key="1">
    <citation type="submission" date="2014-04" db="EMBL/GenBank/DDBJ databases">
        <authorList>
            <consortium name="DOE Joint Genome Institute"/>
            <person name="Kuo A."/>
            <person name="Kohler A."/>
            <person name="Costa M.D."/>
            <person name="Nagy L.G."/>
            <person name="Floudas D."/>
            <person name="Copeland A."/>
            <person name="Barry K.W."/>
            <person name="Cichocki N."/>
            <person name="Veneault-Fourrey C."/>
            <person name="LaButti K."/>
            <person name="Lindquist E.A."/>
            <person name="Lipzen A."/>
            <person name="Lundell T."/>
            <person name="Morin E."/>
            <person name="Murat C."/>
            <person name="Sun H."/>
            <person name="Tunlid A."/>
            <person name="Henrissat B."/>
            <person name="Grigoriev I.V."/>
            <person name="Hibbett D.S."/>
            <person name="Martin F."/>
            <person name="Nordberg H.P."/>
            <person name="Cantor M.N."/>
            <person name="Hua S.X."/>
        </authorList>
    </citation>
    <scope>NUCLEOTIDE SEQUENCE [LARGE SCALE GENOMIC DNA]</scope>
    <source>
        <strain evidence="1 2">441</strain>
    </source>
</reference>
<evidence type="ECO:0000313" key="1">
    <source>
        <dbReference type="EMBL" id="KIK10723.1"/>
    </source>
</evidence>
<dbReference type="AlphaFoldDB" id="A0A0C9YRR7"/>
<dbReference type="EMBL" id="KN834457">
    <property type="protein sequence ID" value="KIK10723.1"/>
    <property type="molecule type" value="Genomic_DNA"/>
</dbReference>
<reference evidence="2" key="2">
    <citation type="submission" date="2015-01" db="EMBL/GenBank/DDBJ databases">
        <title>Evolutionary Origins and Diversification of the Mycorrhizal Mutualists.</title>
        <authorList>
            <consortium name="DOE Joint Genome Institute"/>
            <consortium name="Mycorrhizal Genomics Consortium"/>
            <person name="Kohler A."/>
            <person name="Kuo A."/>
            <person name="Nagy L.G."/>
            <person name="Floudas D."/>
            <person name="Copeland A."/>
            <person name="Barry K.W."/>
            <person name="Cichocki N."/>
            <person name="Veneault-Fourrey C."/>
            <person name="LaButti K."/>
            <person name="Lindquist E.A."/>
            <person name="Lipzen A."/>
            <person name="Lundell T."/>
            <person name="Morin E."/>
            <person name="Murat C."/>
            <person name="Riley R."/>
            <person name="Ohm R."/>
            <person name="Sun H."/>
            <person name="Tunlid A."/>
            <person name="Henrissat B."/>
            <person name="Grigoriev I.V."/>
            <person name="Hibbett D.S."/>
            <person name="Martin F."/>
        </authorList>
    </citation>
    <scope>NUCLEOTIDE SEQUENCE [LARGE SCALE GENOMIC DNA]</scope>
    <source>
        <strain evidence="2">441</strain>
    </source>
</reference>
<sequence>MLFSRLCTVHWNKQRTAWIVYGPFSLVRTRPTLCLLVFAQELDSDAPGADYRWQECALGSHHMESQASLVRPHRPINGIRARIRPLENGG</sequence>
<keyword evidence="2" id="KW-1185">Reference proteome</keyword>
<evidence type="ECO:0000313" key="2">
    <source>
        <dbReference type="Proteomes" id="UP000054018"/>
    </source>
</evidence>
<name>A0A0C9YRR7_9AGAM</name>